<sequence length="439" mass="49381">MNSSDTPPSARRGSAGSSSLNKYSCQDSTSMSALHHRSIQGNIEHEKKRDILMQGGKLLRERQTSEDASINSAVAPGSFDSVAQTPEQNSPKLHEYPRYSSQPSESSHLHNGVIEEASLGTNKIKRQYKERLLEIAELENDKTLLQYKTSSLQDCLDDTNQEIRECRELSKRQASELLLLNQNISVLQSEKDSLHCQVKYRDDYLEKHNLTLPYIGADGELVESKVRDFAYLLREKEDELEGLVVVSSAMAMDYVEDFYSDDDTELGDVCSLCKQGLTALDPLIMSKIKGIVKDLLEMGCDKAPIPKCSWFAKKIAKYAAKYVKKYLEHDKLCKLVKVCESDESVQITANDLDLSDDETACVKCQVLMKKIKAVIMNDKAVLNSIVLGAMDECDQDDEVSADECMDMMNRYSVSLTDEAIRDFPELEMCSAMEKCEYSE</sequence>
<dbReference type="InterPro" id="IPR011001">
    <property type="entry name" value="Saposin-like"/>
</dbReference>
<dbReference type="SMART" id="SM00741">
    <property type="entry name" value="SapB"/>
    <property type="match status" value="2"/>
</dbReference>
<proteinExistence type="inferred from homology"/>
<evidence type="ECO:0000313" key="6">
    <source>
        <dbReference type="EMBL" id="KAI6645824.1"/>
    </source>
</evidence>
<protein>
    <submittedName>
        <fullName evidence="6">Leucine-rich repeat flightless-interacting protein 2-like</fullName>
    </submittedName>
</protein>
<name>A0AAV7JAT9_9METZ</name>
<feature type="domain" description="Saposin B-type" evidence="5">
    <location>
        <begin position="357"/>
        <end position="439"/>
    </location>
</feature>
<dbReference type="GO" id="GO:0006355">
    <property type="term" value="P:regulation of DNA-templated transcription"/>
    <property type="evidence" value="ECO:0007669"/>
    <property type="project" value="InterPro"/>
</dbReference>
<evidence type="ECO:0000256" key="4">
    <source>
        <dbReference type="SAM" id="MobiDB-lite"/>
    </source>
</evidence>
<dbReference type="EMBL" id="JAKMXF010000365">
    <property type="protein sequence ID" value="KAI6645824.1"/>
    <property type="molecule type" value="Genomic_DNA"/>
</dbReference>
<feature type="compositionally biased region" description="Low complexity" evidence="4">
    <location>
        <begin position="7"/>
        <end position="19"/>
    </location>
</feature>
<feature type="region of interest" description="Disordered" evidence="4">
    <location>
        <begin position="62"/>
        <end position="108"/>
    </location>
</feature>
<dbReference type="Proteomes" id="UP001165289">
    <property type="component" value="Unassembled WGS sequence"/>
</dbReference>
<evidence type="ECO:0000259" key="5">
    <source>
        <dbReference type="PROSITE" id="PS50015"/>
    </source>
</evidence>
<evidence type="ECO:0000313" key="7">
    <source>
        <dbReference type="Proteomes" id="UP001165289"/>
    </source>
</evidence>
<keyword evidence="3" id="KW-1015">Disulfide bond</keyword>
<keyword evidence="7" id="KW-1185">Reference proteome</keyword>
<organism evidence="6 7">
    <name type="scientific">Oopsacas minuta</name>
    <dbReference type="NCBI Taxonomy" id="111878"/>
    <lineage>
        <taxon>Eukaryota</taxon>
        <taxon>Metazoa</taxon>
        <taxon>Porifera</taxon>
        <taxon>Hexactinellida</taxon>
        <taxon>Hexasterophora</taxon>
        <taxon>Lyssacinosida</taxon>
        <taxon>Leucopsacidae</taxon>
        <taxon>Oopsacas</taxon>
    </lineage>
</organism>
<evidence type="ECO:0000256" key="3">
    <source>
        <dbReference type="ARBA" id="ARBA00023157"/>
    </source>
</evidence>
<feature type="compositionally biased region" description="Polar residues" evidence="4">
    <location>
        <begin position="81"/>
        <end position="91"/>
    </location>
</feature>
<evidence type="ECO:0000256" key="2">
    <source>
        <dbReference type="ARBA" id="ARBA00023054"/>
    </source>
</evidence>
<dbReference type="InterPro" id="IPR008139">
    <property type="entry name" value="SaposinB_dom"/>
</dbReference>
<dbReference type="Gene3D" id="1.10.225.10">
    <property type="entry name" value="Saposin-like"/>
    <property type="match status" value="1"/>
</dbReference>
<reference evidence="6 7" key="1">
    <citation type="journal article" date="2023" name="BMC Biol.">
        <title>The compact genome of the sponge Oopsacas minuta (Hexactinellida) is lacking key metazoan core genes.</title>
        <authorList>
            <person name="Santini S."/>
            <person name="Schenkelaars Q."/>
            <person name="Jourda C."/>
            <person name="Duchesne M."/>
            <person name="Belahbib H."/>
            <person name="Rocher C."/>
            <person name="Selva M."/>
            <person name="Riesgo A."/>
            <person name="Vervoort M."/>
            <person name="Leys S.P."/>
            <person name="Kodjabachian L."/>
            <person name="Le Bivic A."/>
            <person name="Borchiellini C."/>
            <person name="Claverie J.M."/>
            <person name="Renard E."/>
        </authorList>
    </citation>
    <scope>NUCLEOTIDE SEQUENCE [LARGE SCALE GENOMIC DNA]</scope>
    <source>
        <strain evidence="6">SPO-2</strain>
    </source>
</reference>
<dbReference type="PROSITE" id="PS50015">
    <property type="entry name" value="SAP_B"/>
    <property type="match status" value="2"/>
</dbReference>
<gene>
    <name evidence="6" type="ORF">LOD99_13083</name>
</gene>
<dbReference type="InterPro" id="IPR019139">
    <property type="entry name" value="LRRFIP1/2"/>
</dbReference>
<dbReference type="Gene3D" id="1.20.5.4090">
    <property type="match status" value="1"/>
</dbReference>
<evidence type="ECO:0000256" key="1">
    <source>
        <dbReference type="ARBA" id="ARBA00008275"/>
    </source>
</evidence>
<dbReference type="AlphaFoldDB" id="A0AAV7JAT9"/>
<comment type="similarity">
    <text evidence="1">Belongs to the LRRFIP family.</text>
</comment>
<keyword evidence="2" id="KW-0175">Coiled coil</keyword>
<accession>A0AAV7JAT9</accession>
<comment type="caution">
    <text evidence="6">The sequence shown here is derived from an EMBL/GenBank/DDBJ whole genome shotgun (WGS) entry which is preliminary data.</text>
</comment>
<feature type="domain" description="Saposin B-type" evidence="5">
    <location>
        <begin position="266"/>
        <end position="343"/>
    </location>
</feature>
<dbReference type="SUPFAM" id="SSF47862">
    <property type="entry name" value="Saposin"/>
    <property type="match status" value="2"/>
</dbReference>
<feature type="region of interest" description="Disordered" evidence="4">
    <location>
        <begin position="1"/>
        <end position="48"/>
    </location>
</feature>
<dbReference type="Pfam" id="PF09738">
    <property type="entry name" value="LRRFIP"/>
    <property type="match status" value="1"/>
</dbReference>
<feature type="compositionally biased region" description="Polar residues" evidence="4">
    <location>
        <begin position="20"/>
        <end position="32"/>
    </location>
</feature>